<dbReference type="InterPro" id="IPR007360">
    <property type="entry name" value="SirB"/>
</dbReference>
<dbReference type="Proteomes" id="UP000189800">
    <property type="component" value="Unassembled WGS sequence"/>
</dbReference>
<evidence type="ECO:0000313" key="2">
    <source>
        <dbReference type="EMBL" id="OOS26268.1"/>
    </source>
</evidence>
<feature type="transmembrane region" description="Helical" evidence="1">
    <location>
        <begin position="97"/>
        <end position="114"/>
    </location>
</feature>
<organism evidence="2 3">
    <name type="scientific">Moraxella pluranimalium</name>
    <dbReference type="NCBI Taxonomy" id="470453"/>
    <lineage>
        <taxon>Bacteria</taxon>
        <taxon>Pseudomonadati</taxon>
        <taxon>Pseudomonadota</taxon>
        <taxon>Gammaproteobacteria</taxon>
        <taxon>Moraxellales</taxon>
        <taxon>Moraxellaceae</taxon>
        <taxon>Moraxella</taxon>
    </lineage>
</organism>
<dbReference type="Pfam" id="PF04247">
    <property type="entry name" value="SirB"/>
    <property type="match status" value="1"/>
</dbReference>
<accession>A0A1T0CV86</accession>
<sequence length="120" mass="13118">MKHVHMLMAALTLLLFVYQAAMVFSGKSVKLSAAFKGVSHLIYTVLMLTGLWLFWQLYQVAGVQHWAIAKLVLLIVAVSANIKALRNQDTALPQAKAGMMIAAVAYAGIIYMAIAKPILM</sequence>
<dbReference type="RefSeq" id="WP_078253065.1">
    <property type="nucleotide sequence ID" value="NZ_MUYU01000002.1"/>
</dbReference>
<dbReference type="STRING" id="470453.B0680_00325"/>
<dbReference type="EMBL" id="MUYU01000002">
    <property type="protein sequence ID" value="OOS26268.1"/>
    <property type="molecule type" value="Genomic_DNA"/>
</dbReference>
<evidence type="ECO:0000313" key="3">
    <source>
        <dbReference type="Proteomes" id="UP000189800"/>
    </source>
</evidence>
<gene>
    <name evidence="2" type="ORF">B0680_00325</name>
</gene>
<keyword evidence="1" id="KW-1133">Transmembrane helix</keyword>
<keyword evidence="1" id="KW-0472">Membrane</keyword>
<keyword evidence="3" id="KW-1185">Reference proteome</keyword>
<protein>
    <recommendedName>
        <fullName evidence="4">Invasion protein expression up-regulator SirB</fullName>
    </recommendedName>
</protein>
<dbReference type="AlphaFoldDB" id="A0A1T0CV86"/>
<feature type="transmembrane region" description="Helical" evidence="1">
    <location>
        <begin position="35"/>
        <end position="55"/>
    </location>
</feature>
<keyword evidence="1" id="KW-0812">Transmembrane</keyword>
<evidence type="ECO:0000256" key="1">
    <source>
        <dbReference type="SAM" id="Phobius"/>
    </source>
</evidence>
<name>A0A1T0CV86_9GAMM</name>
<dbReference type="OrthoDB" id="6649712at2"/>
<evidence type="ECO:0008006" key="4">
    <source>
        <dbReference type="Google" id="ProtNLM"/>
    </source>
</evidence>
<comment type="caution">
    <text evidence="2">The sequence shown here is derived from an EMBL/GenBank/DDBJ whole genome shotgun (WGS) entry which is preliminary data.</text>
</comment>
<feature type="transmembrane region" description="Helical" evidence="1">
    <location>
        <begin position="67"/>
        <end position="85"/>
    </location>
</feature>
<reference evidence="2 3" key="1">
    <citation type="submission" date="2017-02" db="EMBL/GenBank/DDBJ databases">
        <title>Draft genome sequence of Moraxella pluranimalium CCUG 54913T type strain.</title>
        <authorList>
            <person name="Salva-Serra F."/>
            <person name="Engstrom-Jakobsson H."/>
            <person name="Thorell K."/>
            <person name="Jaen-Luchoro D."/>
            <person name="Gonzales-Siles L."/>
            <person name="Karlsson R."/>
            <person name="Yazdan S."/>
            <person name="Boulund F."/>
            <person name="Johnning A."/>
            <person name="Engstrand L."/>
            <person name="Kristiansson E."/>
            <person name="Moore E."/>
        </authorList>
    </citation>
    <scope>NUCLEOTIDE SEQUENCE [LARGE SCALE GENOMIC DNA]</scope>
    <source>
        <strain evidence="2 3">CCUG 54913</strain>
    </source>
</reference>
<dbReference type="PIRSF" id="PIRSF005610">
    <property type="entry name" value="SirB"/>
    <property type="match status" value="1"/>
</dbReference>
<proteinExistence type="predicted"/>